<evidence type="ECO:0000256" key="12">
    <source>
        <dbReference type="HAMAP-Rule" id="MF_01815"/>
    </source>
</evidence>
<organism evidence="15 16">
    <name type="scientific">Maricaulis salignorans</name>
    <dbReference type="NCBI Taxonomy" id="144026"/>
    <lineage>
        <taxon>Bacteria</taxon>
        <taxon>Pseudomonadati</taxon>
        <taxon>Pseudomonadota</taxon>
        <taxon>Alphaproteobacteria</taxon>
        <taxon>Maricaulales</taxon>
        <taxon>Maricaulaceae</taxon>
        <taxon>Maricaulis</taxon>
    </lineage>
</organism>
<evidence type="ECO:0000256" key="8">
    <source>
        <dbReference type="ARBA" id="ARBA00023160"/>
    </source>
</evidence>
<evidence type="ECO:0000256" key="7">
    <source>
        <dbReference type="ARBA" id="ARBA00023098"/>
    </source>
</evidence>
<comment type="similarity">
    <text evidence="2 12">Belongs to the thiolase-like superfamily. FabH family.</text>
</comment>
<dbReference type="CDD" id="cd00830">
    <property type="entry name" value="KAS_III"/>
    <property type="match status" value="1"/>
</dbReference>
<dbReference type="OrthoDB" id="9815506at2"/>
<dbReference type="HAMAP" id="MF_01815">
    <property type="entry name" value="FabH"/>
    <property type="match status" value="1"/>
</dbReference>
<accession>A0A1G9P9A9</accession>
<feature type="active site" evidence="12">
    <location>
        <position position="253"/>
    </location>
</feature>
<dbReference type="NCBIfam" id="NF006829">
    <property type="entry name" value="PRK09352.1"/>
    <property type="match status" value="1"/>
</dbReference>
<dbReference type="InterPro" id="IPR004655">
    <property type="entry name" value="FabH"/>
</dbReference>
<sequence>MSELRARIAGVGSYLPDRILSNDELSNMVDTSDSWIRERTGIRQRHIAADDETTCDLAEIASRRAIEQAGLTPDDIDLIIVGTTTPDFTFPSTATLLQARLGVSGGAAFDVQAVCSGFIYGLTIADNFIARGQAQNVLVVGAETMSRILDWTDRSTCVLFGDGAGAMVLQAQEPGGDAATEPGILATYLRSDGRFKDLLHVDGGPSSTGTVGHLRMLGNQVFRHAVTNIAESMSTIATRTGIKIADIDWFVPHQANQRILEGVARRLSIPTHKVISTVADHGNTSAASVPLAFDRAVQDGRIKPGDLVLMEALGGGFTWGAVLARV</sequence>
<evidence type="ECO:0000256" key="11">
    <source>
        <dbReference type="ARBA" id="ARBA00051096"/>
    </source>
</evidence>
<feature type="active site" evidence="12">
    <location>
        <position position="115"/>
    </location>
</feature>
<dbReference type="FunFam" id="3.40.47.10:FF:000004">
    <property type="entry name" value="3-oxoacyl-[acyl-carrier-protein] synthase 3"/>
    <property type="match status" value="1"/>
</dbReference>
<dbReference type="Proteomes" id="UP000199759">
    <property type="component" value="Unassembled WGS sequence"/>
</dbReference>
<keyword evidence="12" id="KW-0963">Cytoplasm</keyword>
<dbReference type="InterPro" id="IPR016039">
    <property type="entry name" value="Thiolase-like"/>
</dbReference>
<dbReference type="GO" id="GO:0033818">
    <property type="term" value="F:beta-ketoacyl-acyl-carrier-protein synthase III activity"/>
    <property type="evidence" value="ECO:0007669"/>
    <property type="project" value="UniProtKB-UniRule"/>
</dbReference>
<dbReference type="GO" id="GO:0004315">
    <property type="term" value="F:3-oxoacyl-[acyl-carrier-protein] synthase activity"/>
    <property type="evidence" value="ECO:0007669"/>
    <property type="project" value="InterPro"/>
</dbReference>
<dbReference type="RefSeq" id="WP_091767332.1">
    <property type="nucleotide sequence ID" value="NZ_FNHG01000003.1"/>
</dbReference>
<keyword evidence="4 12" id="KW-0444">Lipid biosynthesis</keyword>
<evidence type="ECO:0000256" key="1">
    <source>
        <dbReference type="ARBA" id="ARBA00005194"/>
    </source>
</evidence>
<keyword evidence="16" id="KW-1185">Reference proteome</keyword>
<evidence type="ECO:0000259" key="14">
    <source>
        <dbReference type="Pfam" id="PF08545"/>
    </source>
</evidence>
<evidence type="ECO:0000313" key="15">
    <source>
        <dbReference type="EMBL" id="SDL95368.1"/>
    </source>
</evidence>
<evidence type="ECO:0000256" key="10">
    <source>
        <dbReference type="ARBA" id="ARBA00023315"/>
    </source>
</evidence>
<keyword evidence="7 12" id="KW-0443">Lipid metabolism</keyword>
<dbReference type="EC" id="2.3.1.180" evidence="3 12"/>
<comment type="pathway">
    <text evidence="1 12">Lipid metabolism; fatty acid biosynthesis.</text>
</comment>
<comment type="function">
    <text evidence="12">Catalyzes the condensation reaction of fatty acid synthesis by the addition to an acyl acceptor of two carbons from malonyl-ACP. Catalyzes the first condensation reaction which initiates fatty acid synthesis and may therefore play a role in governing the total rate of fatty acid production. Possesses both acetoacetyl-ACP synthase and acetyl transacylase activities. Its substrate specificity determines the biosynthesis of branched-chain and/or straight-chain of fatty acids.</text>
</comment>
<comment type="subunit">
    <text evidence="12">Homodimer.</text>
</comment>
<reference evidence="15 16" key="1">
    <citation type="submission" date="2016-10" db="EMBL/GenBank/DDBJ databases">
        <authorList>
            <person name="de Groot N.N."/>
        </authorList>
    </citation>
    <scope>NUCLEOTIDE SEQUENCE [LARGE SCALE GENOMIC DNA]</scope>
    <source>
        <strain evidence="15 16">DSM 16077</strain>
    </source>
</reference>
<proteinExistence type="inferred from homology"/>
<evidence type="ECO:0000256" key="2">
    <source>
        <dbReference type="ARBA" id="ARBA00008642"/>
    </source>
</evidence>
<keyword evidence="9 12" id="KW-0511">Multifunctional enzyme</keyword>
<evidence type="ECO:0000259" key="13">
    <source>
        <dbReference type="Pfam" id="PF08541"/>
    </source>
</evidence>
<keyword evidence="8 12" id="KW-0275">Fatty acid biosynthesis</keyword>
<evidence type="ECO:0000256" key="5">
    <source>
        <dbReference type="ARBA" id="ARBA00022679"/>
    </source>
</evidence>
<comment type="subcellular location">
    <subcellularLocation>
        <location evidence="12">Cytoplasm</location>
    </subcellularLocation>
</comment>
<evidence type="ECO:0000256" key="6">
    <source>
        <dbReference type="ARBA" id="ARBA00022832"/>
    </source>
</evidence>
<dbReference type="PANTHER" id="PTHR43091">
    <property type="entry name" value="3-OXOACYL-[ACYL-CARRIER-PROTEIN] SYNTHASE"/>
    <property type="match status" value="1"/>
</dbReference>
<dbReference type="PANTHER" id="PTHR43091:SF1">
    <property type="entry name" value="BETA-KETOACYL-[ACYL-CARRIER-PROTEIN] SYNTHASE III, CHLOROPLASTIC"/>
    <property type="match status" value="1"/>
</dbReference>
<feature type="active site" evidence="12">
    <location>
        <position position="283"/>
    </location>
</feature>
<feature type="region of interest" description="ACP-binding" evidence="12">
    <location>
        <begin position="254"/>
        <end position="258"/>
    </location>
</feature>
<evidence type="ECO:0000256" key="4">
    <source>
        <dbReference type="ARBA" id="ARBA00022516"/>
    </source>
</evidence>
<feature type="domain" description="Beta-ketoacyl-[acyl-carrier-protein] synthase III N-terminal" evidence="14">
    <location>
        <begin position="109"/>
        <end position="193"/>
    </location>
</feature>
<protein>
    <recommendedName>
        <fullName evidence="3 12">Beta-ketoacyl-[acyl-carrier-protein] synthase III</fullName>
        <shortName evidence="12">Beta-ketoacyl-ACP synthase III</shortName>
        <shortName evidence="12">KAS III</shortName>
        <ecNumber evidence="3 12">2.3.1.180</ecNumber>
    </recommendedName>
    <alternativeName>
        <fullName evidence="12">3-oxoacyl-[acyl-carrier-protein] synthase 3</fullName>
    </alternativeName>
    <alternativeName>
        <fullName evidence="12">3-oxoacyl-[acyl-carrier-protein] synthase III</fullName>
    </alternativeName>
</protein>
<dbReference type="AlphaFoldDB" id="A0A1G9P9A9"/>
<dbReference type="Pfam" id="PF08541">
    <property type="entry name" value="ACP_syn_III_C"/>
    <property type="match status" value="1"/>
</dbReference>
<comment type="catalytic activity">
    <reaction evidence="11">
        <text>malonyl-[ACP] + acetyl-CoA + H(+) = 3-oxobutanoyl-[ACP] + CO2 + CoA</text>
        <dbReference type="Rhea" id="RHEA:12080"/>
        <dbReference type="Rhea" id="RHEA-COMP:9623"/>
        <dbReference type="Rhea" id="RHEA-COMP:9625"/>
        <dbReference type="ChEBI" id="CHEBI:15378"/>
        <dbReference type="ChEBI" id="CHEBI:16526"/>
        <dbReference type="ChEBI" id="CHEBI:57287"/>
        <dbReference type="ChEBI" id="CHEBI:57288"/>
        <dbReference type="ChEBI" id="CHEBI:78449"/>
        <dbReference type="ChEBI" id="CHEBI:78450"/>
        <dbReference type="EC" id="2.3.1.180"/>
    </reaction>
    <physiologicalReaction direction="left-to-right" evidence="11">
        <dbReference type="Rhea" id="RHEA:12081"/>
    </physiologicalReaction>
</comment>
<dbReference type="Gene3D" id="3.40.47.10">
    <property type="match status" value="1"/>
</dbReference>
<name>A0A1G9P9A9_9PROT</name>
<gene>
    <name evidence="12" type="primary">fabH</name>
    <name evidence="15" type="ORF">SAMN04488568_103157</name>
</gene>
<keyword evidence="10 12" id="KW-0012">Acyltransferase</keyword>
<dbReference type="InterPro" id="IPR013751">
    <property type="entry name" value="ACP_syn_III_N"/>
</dbReference>
<evidence type="ECO:0000256" key="3">
    <source>
        <dbReference type="ARBA" id="ARBA00012333"/>
    </source>
</evidence>
<dbReference type="SUPFAM" id="SSF53901">
    <property type="entry name" value="Thiolase-like"/>
    <property type="match status" value="1"/>
</dbReference>
<comment type="domain">
    <text evidence="12">The last Arg residue of the ACP-binding site is essential for the weak association between ACP/AcpP and FabH.</text>
</comment>
<keyword evidence="5 12" id="KW-0808">Transferase</keyword>
<dbReference type="EMBL" id="FNHG01000003">
    <property type="protein sequence ID" value="SDL95368.1"/>
    <property type="molecule type" value="Genomic_DNA"/>
</dbReference>
<dbReference type="UniPathway" id="UPA00094"/>
<feature type="domain" description="Beta-ketoacyl-[acyl-carrier-protein] synthase III C-terminal" evidence="13">
    <location>
        <begin position="239"/>
        <end position="325"/>
    </location>
</feature>
<dbReference type="STRING" id="144026.SAMN04488568_103157"/>
<dbReference type="GO" id="GO:0006633">
    <property type="term" value="P:fatty acid biosynthetic process"/>
    <property type="evidence" value="ECO:0007669"/>
    <property type="project" value="UniProtKB-UniRule"/>
</dbReference>
<evidence type="ECO:0000313" key="16">
    <source>
        <dbReference type="Proteomes" id="UP000199759"/>
    </source>
</evidence>
<dbReference type="GO" id="GO:0005737">
    <property type="term" value="C:cytoplasm"/>
    <property type="evidence" value="ECO:0007669"/>
    <property type="project" value="UniProtKB-SubCell"/>
</dbReference>
<evidence type="ECO:0000256" key="9">
    <source>
        <dbReference type="ARBA" id="ARBA00023268"/>
    </source>
</evidence>
<dbReference type="Pfam" id="PF08545">
    <property type="entry name" value="ACP_syn_III"/>
    <property type="match status" value="1"/>
</dbReference>
<dbReference type="InterPro" id="IPR013747">
    <property type="entry name" value="ACP_syn_III_C"/>
</dbReference>
<dbReference type="NCBIfam" id="TIGR00747">
    <property type="entry name" value="fabH"/>
    <property type="match status" value="1"/>
</dbReference>
<keyword evidence="6 12" id="KW-0276">Fatty acid metabolism</keyword>